<reference evidence="1 2" key="1">
    <citation type="submission" date="2016-11" db="EMBL/GenBank/DDBJ databases">
        <authorList>
            <person name="Jaros S."/>
            <person name="Januszkiewicz K."/>
            <person name="Wedrychowicz H."/>
        </authorList>
    </citation>
    <scope>NUCLEOTIDE SEQUENCE [LARGE SCALE GENOMIC DNA]</scope>
    <source>
        <strain evidence="1">NCIMB 2154T</strain>
    </source>
</reference>
<dbReference type="Proteomes" id="UP000231564">
    <property type="component" value="Chromosome MARIT"/>
</dbReference>
<accession>A0A2H1EB51</accession>
<dbReference type="Gene3D" id="2.40.128.640">
    <property type="match status" value="1"/>
</dbReference>
<protein>
    <recommendedName>
        <fullName evidence="3">Lipoprotein</fullName>
    </recommendedName>
</protein>
<name>A0A2H1EB51_9FLAO</name>
<dbReference type="EMBL" id="LT634361">
    <property type="protein sequence ID" value="SFZ83759.1"/>
    <property type="molecule type" value="Genomic_DNA"/>
</dbReference>
<evidence type="ECO:0000313" key="2">
    <source>
        <dbReference type="Proteomes" id="UP000231564"/>
    </source>
</evidence>
<evidence type="ECO:0000313" key="1">
    <source>
        <dbReference type="EMBL" id="SFZ83759.1"/>
    </source>
</evidence>
<gene>
    <name evidence="1" type="ORF">MARIT_2214</name>
</gene>
<dbReference type="PROSITE" id="PS51257">
    <property type="entry name" value="PROKAR_LIPOPROTEIN"/>
    <property type="match status" value="1"/>
</dbReference>
<dbReference type="KEGG" id="tmar:MARIT_2214"/>
<dbReference type="InterPro" id="IPR007298">
    <property type="entry name" value="Cu-R_lipoprotein_NlpE"/>
</dbReference>
<sequence>MAKRNNKLSSFNFRVMKNIYILILIAFALSSCKNKKEENNAKEYKKPAIEAVEEHTAELALDWNGVYKGLLPCASCPGILSTVKLKTDKTYVKSDFYVGSEQGYFNDEGTFYFTKDGGRIILNSKKDTLMYQVGESRLFLLNKKGKKDTSSLANRYELMKMSDKEVLFSKTPIKGYLTIGEEVAVFEPLGSSKVYWVNDLKEGSLTKLYQEKTKNEKAPYVPVMATLVARKSKILRQGLHKKHDDVIDVLEIKSVKLLTEKE</sequence>
<evidence type="ECO:0008006" key="3">
    <source>
        <dbReference type="Google" id="ProtNLM"/>
    </source>
</evidence>
<dbReference type="Pfam" id="PF04170">
    <property type="entry name" value="NlpE"/>
    <property type="match status" value="1"/>
</dbReference>
<proteinExistence type="predicted"/>
<keyword evidence="2" id="KW-1185">Reference proteome</keyword>
<dbReference type="AlphaFoldDB" id="A0A2H1EB51"/>
<organism evidence="1 2">
    <name type="scientific">Tenacibaculum maritimum NCIMB 2154</name>
    <dbReference type="NCBI Taxonomy" id="1349785"/>
    <lineage>
        <taxon>Bacteria</taxon>
        <taxon>Pseudomonadati</taxon>
        <taxon>Bacteroidota</taxon>
        <taxon>Flavobacteriia</taxon>
        <taxon>Flavobacteriales</taxon>
        <taxon>Flavobacteriaceae</taxon>
        <taxon>Tenacibaculum</taxon>
    </lineage>
</organism>